<dbReference type="PANTHER" id="PTHR33648">
    <property type="entry name" value="EMBRYO SAC 1"/>
    <property type="match status" value="1"/>
</dbReference>
<dbReference type="Proteomes" id="UP000428333">
    <property type="component" value="Linkage Group LG10"/>
</dbReference>
<dbReference type="EMBL" id="QEFC01002703">
    <property type="protein sequence ID" value="KAE9451665.1"/>
    <property type="molecule type" value="Genomic_DNA"/>
</dbReference>
<dbReference type="AlphaFoldDB" id="A0A6A4L1Q6"/>
<accession>A0A6A4L1Q6</accession>
<protein>
    <recommendedName>
        <fullName evidence="2">LysM domain-containing protein</fullName>
    </recommendedName>
</protein>
<name>A0A6A4L1Q6_9ERIC</name>
<dbReference type="PANTHER" id="PTHR33648:SF15">
    <property type="entry name" value="OS04G0572800 PROTEIN"/>
    <property type="match status" value="1"/>
</dbReference>
<evidence type="ECO:0000313" key="4">
    <source>
        <dbReference type="Proteomes" id="UP000428333"/>
    </source>
</evidence>
<dbReference type="InterPro" id="IPR036779">
    <property type="entry name" value="LysM_dom_sf"/>
</dbReference>
<gene>
    <name evidence="3" type="ORF">C3L33_16454</name>
</gene>
<dbReference type="Gene3D" id="3.10.350.10">
    <property type="entry name" value="LysM domain"/>
    <property type="match status" value="1"/>
</dbReference>
<feature type="domain" description="LysM" evidence="2">
    <location>
        <begin position="58"/>
        <end position="100"/>
    </location>
</feature>
<evidence type="ECO:0000259" key="2">
    <source>
        <dbReference type="Pfam" id="PF01476"/>
    </source>
</evidence>
<feature type="signal peptide" evidence="1">
    <location>
        <begin position="1"/>
        <end position="37"/>
    </location>
</feature>
<dbReference type="CDD" id="cd00118">
    <property type="entry name" value="LysM"/>
    <property type="match status" value="1"/>
</dbReference>
<sequence>MSSSATKAMADAASRNRATALLVALILLITCVGESSSSTDETAVRGDRFMERRCDEIYVVGEGETLHTISDKCGDPFIVEENPHIQDPDDVFPGLVIKITPFLRPRNLL</sequence>
<keyword evidence="1" id="KW-0732">Signal</keyword>
<dbReference type="OrthoDB" id="1417267at2759"/>
<reference evidence="3 4" key="1">
    <citation type="journal article" date="2019" name="Genome Biol. Evol.">
        <title>The Rhododendron genome and chromosomal organization provide insight into shared whole-genome duplications across the heath family (Ericaceae).</title>
        <authorList>
            <person name="Soza V.L."/>
            <person name="Lindsley D."/>
            <person name="Waalkes A."/>
            <person name="Ramage E."/>
            <person name="Patwardhan R.P."/>
            <person name="Burton J.N."/>
            <person name="Adey A."/>
            <person name="Kumar A."/>
            <person name="Qiu R."/>
            <person name="Shendure J."/>
            <person name="Hall B."/>
        </authorList>
    </citation>
    <scope>NUCLEOTIDE SEQUENCE [LARGE SCALE GENOMIC DNA]</scope>
    <source>
        <strain evidence="3">RSF 1966-606</strain>
    </source>
</reference>
<dbReference type="InterPro" id="IPR018392">
    <property type="entry name" value="LysM"/>
</dbReference>
<organism evidence="3 4">
    <name type="scientific">Rhododendron williamsianum</name>
    <dbReference type="NCBI Taxonomy" id="262921"/>
    <lineage>
        <taxon>Eukaryota</taxon>
        <taxon>Viridiplantae</taxon>
        <taxon>Streptophyta</taxon>
        <taxon>Embryophyta</taxon>
        <taxon>Tracheophyta</taxon>
        <taxon>Spermatophyta</taxon>
        <taxon>Magnoliopsida</taxon>
        <taxon>eudicotyledons</taxon>
        <taxon>Gunneridae</taxon>
        <taxon>Pentapetalae</taxon>
        <taxon>asterids</taxon>
        <taxon>Ericales</taxon>
        <taxon>Ericaceae</taxon>
        <taxon>Ericoideae</taxon>
        <taxon>Rhodoreae</taxon>
        <taxon>Rhododendron</taxon>
    </lineage>
</organism>
<feature type="non-terminal residue" evidence="3">
    <location>
        <position position="1"/>
    </location>
</feature>
<comment type="caution">
    <text evidence="3">The sequence shown here is derived from an EMBL/GenBank/DDBJ whole genome shotgun (WGS) entry which is preliminary data.</text>
</comment>
<proteinExistence type="predicted"/>
<evidence type="ECO:0000313" key="3">
    <source>
        <dbReference type="EMBL" id="KAE9451665.1"/>
    </source>
</evidence>
<feature type="chain" id="PRO_5025469312" description="LysM domain-containing protein" evidence="1">
    <location>
        <begin position="38"/>
        <end position="109"/>
    </location>
</feature>
<keyword evidence="4" id="KW-1185">Reference proteome</keyword>
<dbReference type="Pfam" id="PF01476">
    <property type="entry name" value="LysM"/>
    <property type="match status" value="1"/>
</dbReference>
<evidence type="ECO:0000256" key="1">
    <source>
        <dbReference type="SAM" id="SignalP"/>
    </source>
</evidence>